<dbReference type="PANTHER" id="PTHR35841:SF1">
    <property type="entry name" value="PHOSPHONATES-BINDING PERIPLASMIC PROTEIN"/>
    <property type="match status" value="1"/>
</dbReference>
<accession>A0A4R3JLQ2</accession>
<gene>
    <name evidence="1" type="ORF">EDD52_101383</name>
</gene>
<proteinExistence type="predicted"/>
<sequence>MIAQLGMYDRPGTTEANDHFYSMFRKALGRGPQALDRTTPLWDGWRSPDLLLSQTCGLPYREELHEITHLIGAPDYRNPGCPPGYYNSVIVVRADAKGQRLEDFHGQRLAYNEPESQSGWGAITTYAAARDVRFGEHIGTGAHVNSARAVHDGRADVACIDVLSWRLMRRYDAYTENLREIGRTEPTPATPYLTGRQNDPEEIAAALETAIAQMGAETADILSIYGLSRVPHDAYMTLPVPPKP</sequence>
<reference evidence="1 2" key="1">
    <citation type="submission" date="2019-03" db="EMBL/GenBank/DDBJ databases">
        <title>Genomic Encyclopedia of Type Strains, Phase IV (KMG-IV): sequencing the most valuable type-strain genomes for metagenomic binning, comparative biology and taxonomic classification.</title>
        <authorList>
            <person name="Goeker M."/>
        </authorList>
    </citation>
    <scope>NUCLEOTIDE SEQUENCE [LARGE SCALE GENOMIC DNA]</scope>
    <source>
        <strain evidence="1 2">DSM 104836</strain>
    </source>
</reference>
<dbReference type="OrthoDB" id="7353682at2"/>
<dbReference type="Gene3D" id="3.40.190.10">
    <property type="entry name" value="Periplasmic binding protein-like II"/>
    <property type="match status" value="2"/>
</dbReference>
<dbReference type="Proteomes" id="UP000295696">
    <property type="component" value="Unassembled WGS sequence"/>
</dbReference>
<dbReference type="Pfam" id="PF12974">
    <property type="entry name" value="Phosphonate-bd"/>
    <property type="match status" value="1"/>
</dbReference>
<evidence type="ECO:0000313" key="1">
    <source>
        <dbReference type="EMBL" id="TCS67288.1"/>
    </source>
</evidence>
<organism evidence="1 2">
    <name type="scientific">Primorskyibacter sedentarius</name>
    <dbReference type="NCBI Taxonomy" id="745311"/>
    <lineage>
        <taxon>Bacteria</taxon>
        <taxon>Pseudomonadati</taxon>
        <taxon>Pseudomonadota</taxon>
        <taxon>Alphaproteobacteria</taxon>
        <taxon>Rhodobacterales</taxon>
        <taxon>Roseobacteraceae</taxon>
        <taxon>Primorskyibacter</taxon>
    </lineage>
</organism>
<dbReference type="PANTHER" id="PTHR35841">
    <property type="entry name" value="PHOSPHONATES-BINDING PERIPLASMIC PROTEIN"/>
    <property type="match status" value="1"/>
</dbReference>
<dbReference type="RefSeq" id="WP_132241327.1">
    <property type="nucleotide sequence ID" value="NZ_SLZU01000001.1"/>
</dbReference>
<name>A0A4R3JLQ2_9RHOB</name>
<keyword evidence="2" id="KW-1185">Reference proteome</keyword>
<dbReference type="SUPFAM" id="SSF53850">
    <property type="entry name" value="Periplasmic binding protein-like II"/>
    <property type="match status" value="1"/>
</dbReference>
<dbReference type="AlphaFoldDB" id="A0A4R3JLQ2"/>
<dbReference type="EMBL" id="SLZU01000001">
    <property type="protein sequence ID" value="TCS67288.1"/>
    <property type="molecule type" value="Genomic_DNA"/>
</dbReference>
<protein>
    <submittedName>
        <fullName evidence="1">Phosphonate ABC transporter substrate-binding protein</fullName>
    </submittedName>
</protein>
<evidence type="ECO:0000313" key="2">
    <source>
        <dbReference type="Proteomes" id="UP000295696"/>
    </source>
</evidence>
<comment type="caution">
    <text evidence="1">The sequence shown here is derived from an EMBL/GenBank/DDBJ whole genome shotgun (WGS) entry which is preliminary data.</text>
</comment>